<evidence type="ECO:0000256" key="12">
    <source>
        <dbReference type="ARBA" id="ARBA00023136"/>
    </source>
</evidence>
<evidence type="ECO:0000256" key="8">
    <source>
        <dbReference type="ARBA" id="ARBA00022723"/>
    </source>
</evidence>
<accession>A0A7V8FRS6</accession>
<dbReference type="InterPro" id="IPR011577">
    <property type="entry name" value="Cyt_b561_bac/Ni-Hgenase"/>
</dbReference>
<dbReference type="NCBIfam" id="TIGR01583">
    <property type="entry name" value="formate-DH-gamm"/>
    <property type="match status" value="1"/>
</dbReference>
<dbReference type="GO" id="GO:0009061">
    <property type="term" value="P:anaerobic respiration"/>
    <property type="evidence" value="ECO:0007669"/>
    <property type="project" value="TreeGrafter"/>
</dbReference>
<comment type="cofactor">
    <cofactor evidence="1">
        <name>heme</name>
        <dbReference type="ChEBI" id="CHEBI:30413"/>
    </cofactor>
</comment>
<keyword evidence="8" id="KW-0479">Metal-binding</keyword>
<evidence type="ECO:0000256" key="5">
    <source>
        <dbReference type="ARBA" id="ARBA00022475"/>
    </source>
</evidence>
<dbReference type="AlphaFoldDB" id="A0A7V8FRS6"/>
<keyword evidence="12 14" id="KW-0472">Membrane</keyword>
<dbReference type="GO" id="GO:0005886">
    <property type="term" value="C:plasma membrane"/>
    <property type="evidence" value="ECO:0007669"/>
    <property type="project" value="UniProtKB-SubCell"/>
</dbReference>
<feature type="region of interest" description="Disordered" evidence="13">
    <location>
        <begin position="216"/>
        <end position="251"/>
    </location>
</feature>
<dbReference type="GO" id="GO:0022904">
    <property type="term" value="P:respiratory electron transport chain"/>
    <property type="evidence" value="ECO:0007669"/>
    <property type="project" value="InterPro"/>
</dbReference>
<keyword evidence="6" id="KW-0349">Heme</keyword>
<comment type="subcellular location">
    <subcellularLocation>
        <location evidence="2">Cell membrane</location>
        <topology evidence="2">Multi-pass membrane protein</topology>
    </subcellularLocation>
</comment>
<dbReference type="GO" id="GO:0009055">
    <property type="term" value="F:electron transfer activity"/>
    <property type="evidence" value="ECO:0007669"/>
    <property type="project" value="InterPro"/>
</dbReference>
<keyword evidence="7 14" id="KW-0812">Transmembrane</keyword>
<keyword evidence="9" id="KW-0249">Electron transport</keyword>
<dbReference type="GO" id="GO:0008863">
    <property type="term" value="F:formate dehydrogenase (NAD+) activity"/>
    <property type="evidence" value="ECO:0007669"/>
    <property type="project" value="InterPro"/>
</dbReference>
<keyword evidence="10 14" id="KW-1133">Transmembrane helix</keyword>
<protein>
    <submittedName>
        <fullName evidence="16">Formate dehydrogenase, cytochrome b556(Fdo) subunit</fullName>
    </submittedName>
</protein>
<evidence type="ECO:0000256" key="2">
    <source>
        <dbReference type="ARBA" id="ARBA00004651"/>
    </source>
</evidence>
<dbReference type="InterPro" id="IPR016174">
    <property type="entry name" value="Di-haem_cyt_TM"/>
</dbReference>
<evidence type="ECO:0000256" key="6">
    <source>
        <dbReference type="ARBA" id="ARBA00022617"/>
    </source>
</evidence>
<gene>
    <name evidence="16" type="primary">fdoI</name>
    <name evidence="16" type="ORF">GAK30_00495</name>
</gene>
<dbReference type="Proteomes" id="UP000461670">
    <property type="component" value="Unassembled WGS sequence"/>
</dbReference>
<dbReference type="SUPFAM" id="SSF81342">
    <property type="entry name" value="Transmembrane di-heme cytochromes"/>
    <property type="match status" value="1"/>
</dbReference>
<reference evidence="17" key="1">
    <citation type="journal article" date="2020" name="MBio">
        <title>Horizontal gene transfer to a defensive symbiont with a reduced genome amongst a multipartite beetle microbiome.</title>
        <authorList>
            <person name="Waterworth S.C."/>
            <person name="Florez L.V."/>
            <person name="Rees E.R."/>
            <person name="Hertweck C."/>
            <person name="Kaltenpoth M."/>
            <person name="Kwan J.C."/>
        </authorList>
    </citation>
    <scope>NUCLEOTIDE SEQUENCE [LARGE SCALE GENOMIC DNA]</scope>
</reference>
<keyword evidence="4" id="KW-0813">Transport</keyword>
<dbReference type="GO" id="GO:0036397">
    <property type="term" value="F:formate dehydrogenase (quinone) activity"/>
    <property type="evidence" value="ECO:0007669"/>
    <property type="project" value="TreeGrafter"/>
</dbReference>
<feature type="domain" description="Cytochrome b561 bacterial/Ni-hydrogenase" evidence="15">
    <location>
        <begin position="31"/>
        <end position="203"/>
    </location>
</feature>
<evidence type="ECO:0000256" key="7">
    <source>
        <dbReference type="ARBA" id="ARBA00022692"/>
    </source>
</evidence>
<feature type="compositionally biased region" description="Pro residues" evidence="13">
    <location>
        <begin position="237"/>
        <end position="251"/>
    </location>
</feature>
<dbReference type="GO" id="GO:0046872">
    <property type="term" value="F:metal ion binding"/>
    <property type="evidence" value="ECO:0007669"/>
    <property type="project" value="UniProtKB-KW"/>
</dbReference>
<evidence type="ECO:0000256" key="4">
    <source>
        <dbReference type="ARBA" id="ARBA00022448"/>
    </source>
</evidence>
<evidence type="ECO:0000256" key="1">
    <source>
        <dbReference type="ARBA" id="ARBA00001971"/>
    </source>
</evidence>
<dbReference type="GO" id="GO:0015944">
    <property type="term" value="P:formate oxidation"/>
    <property type="evidence" value="ECO:0007669"/>
    <property type="project" value="UniProtKB-ARBA"/>
</dbReference>
<dbReference type="PANTHER" id="PTHR30074:SF5">
    <property type="entry name" value="FORMATE DEHYDROGENASE, NITRATE-INDUCIBLE, CYTOCHROME B556(FDN) SUBUNIT"/>
    <property type="match status" value="1"/>
</dbReference>
<proteinExistence type="inferred from homology"/>
<dbReference type="Pfam" id="PF01292">
    <property type="entry name" value="Ni_hydr_CYTB"/>
    <property type="match status" value="1"/>
</dbReference>
<evidence type="ECO:0000256" key="3">
    <source>
        <dbReference type="ARBA" id="ARBA00010747"/>
    </source>
</evidence>
<dbReference type="GO" id="GO:0009326">
    <property type="term" value="C:formate dehydrogenase complex"/>
    <property type="evidence" value="ECO:0007669"/>
    <property type="project" value="InterPro"/>
</dbReference>
<evidence type="ECO:0000256" key="10">
    <source>
        <dbReference type="ARBA" id="ARBA00022989"/>
    </source>
</evidence>
<dbReference type="InterPro" id="IPR006471">
    <property type="entry name" value="Formate_DH_gsu"/>
</dbReference>
<feature type="transmembrane region" description="Helical" evidence="14">
    <location>
        <begin position="36"/>
        <end position="60"/>
    </location>
</feature>
<feature type="transmembrane region" description="Helical" evidence="14">
    <location>
        <begin position="167"/>
        <end position="193"/>
    </location>
</feature>
<dbReference type="InterPro" id="IPR051817">
    <property type="entry name" value="FDH_cytochrome_b556_subunit"/>
</dbReference>
<evidence type="ECO:0000256" key="11">
    <source>
        <dbReference type="ARBA" id="ARBA00023004"/>
    </source>
</evidence>
<name>A0A7V8FRS6_9BURK</name>
<evidence type="ECO:0000313" key="17">
    <source>
        <dbReference type="Proteomes" id="UP000461670"/>
    </source>
</evidence>
<feature type="transmembrane region" description="Helical" evidence="14">
    <location>
        <begin position="72"/>
        <end position="93"/>
    </location>
</feature>
<evidence type="ECO:0000256" key="9">
    <source>
        <dbReference type="ARBA" id="ARBA00022982"/>
    </source>
</evidence>
<evidence type="ECO:0000259" key="15">
    <source>
        <dbReference type="Pfam" id="PF01292"/>
    </source>
</evidence>
<dbReference type="EMBL" id="WNDQ01000004">
    <property type="protein sequence ID" value="KAF1023543.1"/>
    <property type="molecule type" value="Genomic_DNA"/>
</dbReference>
<feature type="transmembrane region" description="Helical" evidence="14">
    <location>
        <begin position="132"/>
        <end position="155"/>
    </location>
</feature>
<keyword evidence="5" id="KW-1003">Cell membrane</keyword>
<evidence type="ECO:0000313" key="16">
    <source>
        <dbReference type="EMBL" id="KAF1023543.1"/>
    </source>
</evidence>
<sequence>MNNPETRGDTAAPGFATEHGKPVIERYTANDRSNHWIVAITFVLLAVSGLAMFHPALFWLSNLLGGGPWTRILHPFIGVVMFVFFAVLVVRFWHHNTLNKNDVQWLKQIDDVVANREDKLPEVGRYNAGQKLLFFALIISMVGLLLTGLVIWRAYFSHFFPIGVIRAASLLHAFFGFVIICAIVVHIYAAIWVKGTMGAMLRGFVSYGWARRHHPGWTRKSWPPRKTPRAQGRSRPTPTPNPPPTAAEPDA</sequence>
<comment type="caution">
    <text evidence="16">The sequence shown here is derived from an EMBL/GenBank/DDBJ whole genome shotgun (WGS) entry which is preliminary data.</text>
</comment>
<dbReference type="PANTHER" id="PTHR30074">
    <property type="entry name" value="FORMATE DEHYDROGENASE, NITRATE-INDUCIBLE, CYTOCHROME B556 FDN SUBUNIT"/>
    <property type="match status" value="1"/>
</dbReference>
<dbReference type="FunFam" id="1.20.950.20:FF:000002">
    <property type="entry name" value="Formate dehydrogenase cytochrome b556 subunit"/>
    <property type="match status" value="1"/>
</dbReference>
<organism evidence="16 17">
    <name type="scientific">Paracidovorax wautersii</name>
    <dbReference type="NCBI Taxonomy" id="1177982"/>
    <lineage>
        <taxon>Bacteria</taxon>
        <taxon>Pseudomonadati</taxon>
        <taxon>Pseudomonadota</taxon>
        <taxon>Betaproteobacteria</taxon>
        <taxon>Burkholderiales</taxon>
        <taxon>Comamonadaceae</taxon>
        <taxon>Paracidovorax</taxon>
    </lineage>
</organism>
<feature type="compositionally biased region" description="Basic residues" evidence="13">
    <location>
        <begin position="216"/>
        <end position="228"/>
    </location>
</feature>
<evidence type="ECO:0000256" key="14">
    <source>
        <dbReference type="SAM" id="Phobius"/>
    </source>
</evidence>
<keyword evidence="11" id="KW-0408">Iron</keyword>
<dbReference type="Gene3D" id="1.20.950.20">
    <property type="entry name" value="Transmembrane di-heme cytochromes, Chain C"/>
    <property type="match status" value="1"/>
</dbReference>
<evidence type="ECO:0000256" key="13">
    <source>
        <dbReference type="SAM" id="MobiDB-lite"/>
    </source>
</evidence>
<comment type="similarity">
    <text evidence="3">Belongs to the formate dehydrogenase gamma subunit family.</text>
</comment>